<reference evidence="8" key="1">
    <citation type="journal article" date="2020" name="mSystems">
        <title>Genome- and Community-Level Interaction Insights into Carbon Utilization and Element Cycling Functions of Hydrothermarchaeota in Hydrothermal Sediment.</title>
        <authorList>
            <person name="Zhou Z."/>
            <person name="Liu Y."/>
            <person name="Xu W."/>
            <person name="Pan J."/>
            <person name="Luo Z.H."/>
            <person name="Li M."/>
        </authorList>
    </citation>
    <scope>NUCLEOTIDE SEQUENCE [LARGE SCALE GENOMIC DNA]</scope>
    <source>
        <strain evidence="8">SpSt-374</strain>
    </source>
</reference>
<evidence type="ECO:0000256" key="3">
    <source>
        <dbReference type="ARBA" id="ARBA00022694"/>
    </source>
</evidence>
<evidence type="ECO:0000256" key="1">
    <source>
        <dbReference type="ARBA" id="ARBA00000385"/>
    </source>
</evidence>
<accession>A0A7C3VNM6</accession>
<name>A0A7C3VNM6_9CYAN</name>
<evidence type="ECO:0000256" key="5">
    <source>
        <dbReference type="HAMAP-Rule" id="MF_01080"/>
    </source>
</evidence>
<dbReference type="GO" id="GO:0031119">
    <property type="term" value="P:tRNA pseudouridine synthesis"/>
    <property type="evidence" value="ECO:0007669"/>
    <property type="project" value="UniProtKB-UniRule"/>
</dbReference>
<evidence type="ECO:0000313" key="8">
    <source>
        <dbReference type="EMBL" id="HGG03557.1"/>
    </source>
</evidence>
<feature type="domain" description="Pseudouridine synthase II N-terminal" evidence="6">
    <location>
        <begin position="29"/>
        <end position="179"/>
    </location>
</feature>
<dbReference type="Pfam" id="PF01509">
    <property type="entry name" value="TruB_N"/>
    <property type="match status" value="1"/>
</dbReference>
<evidence type="ECO:0000256" key="4">
    <source>
        <dbReference type="ARBA" id="ARBA00023235"/>
    </source>
</evidence>
<comment type="function">
    <text evidence="5">Responsible for synthesis of pseudouridine from uracil-55 in the psi GC loop of transfer RNAs.</text>
</comment>
<evidence type="ECO:0000256" key="2">
    <source>
        <dbReference type="ARBA" id="ARBA00005642"/>
    </source>
</evidence>
<protein>
    <recommendedName>
        <fullName evidence="5">tRNA pseudouridine synthase B</fullName>
        <ecNumber evidence="5">5.4.99.25</ecNumber>
    </recommendedName>
    <alternativeName>
        <fullName evidence="5">tRNA pseudouridine(55) synthase</fullName>
        <shortName evidence="5">Psi55 synthase</shortName>
    </alternativeName>
    <alternativeName>
        <fullName evidence="5">tRNA pseudouridylate synthase</fullName>
    </alternativeName>
    <alternativeName>
        <fullName evidence="5">tRNA-uridine isomerase</fullName>
    </alternativeName>
</protein>
<dbReference type="EC" id="5.4.99.25" evidence="5"/>
<feature type="domain" description="tRNA pseudouridine synthase II TruB subfamily 1 C-terminal" evidence="7">
    <location>
        <begin position="241"/>
        <end position="293"/>
    </location>
</feature>
<dbReference type="HAMAP" id="MF_01080">
    <property type="entry name" value="TruB_bact"/>
    <property type="match status" value="1"/>
</dbReference>
<proteinExistence type="inferred from homology"/>
<dbReference type="GO" id="GO:0003723">
    <property type="term" value="F:RNA binding"/>
    <property type="evidence" value="ECO:0007669"/>
    <property type="project" value="InterPro"/>
</dbReference>
<evidence type="ECO:0000259" key="7">
    <source>
        <dbReference type="Pfam" id="PF09157"/>
    </source>
</evidence>
<dbReference type="GO" id="GO:1990481">
    <property type="term" value="P:mRNA pseudouridine synthesis"/>
    <property type="evidence" value="ECO:0007669"/>
    <property type="project" value="TreeGrafter"/>
</dbReference>
<dbReference type="NCBIfam" id="TIGR00431">
    <property type="entry name" value="TruB"/>
    <property type="match status" value="1"/>
</dbReference>
<dbReference type="InterPro" id="IPR014780">
    <property type="entry name" value="tRNA_psdUridine_synth_TruB"/>
</dbReference>
<dbReference type="PANTHER" id="PTHR13767">
    <property type="entry name" value="TRNA-PSEUDOURIDINE SYNTHASE"/>
    <property type="match status" value="1"/>
</dbReference>
<dbReference type="CDD" id="cd02573">
    <property type="entry name" value="PseudoU_synth_EcTruB"/>
    <property type="match status" value="1"/>
</dbReference>
<dbReference type="InterPro" id="IPR002501">
    <property type="entry name" value="PsdUridine_synth_N"/>
</dbReference>
<dbReference type="SUPFAM" id="SSF55120">
    <property type="entry name" value="Pseudouridine synthase"/>
    <property type="match status" value="1"/>
</dbReference>
<keyword evidence="3 5" id="KW-0819">tRNA processing</keyword>
<dbReference type="InterPro" id="IPR015240">
    <property type="entry name" value="tRNA_sdUridine_synth_fam1_C"/>
</dbReference>
<sequence length="310" mass="33612">MANIPEYSGFLNLNKPAGMTSHDCVGRIRRLLGMKRVGHGGTLDPAAEGVLPIALGKATRLLQYLQEDKAYRAIVRLGVTTTTDDTEGQVIAAQPMPQLTLEEVREALEPFEGKIQQVPPAYSAIQVQGQRLYNLARRGEKVVVPAREVEVRSIELLGWQPGDFPEIELAVSCGAGTYIRAIARDLGVALSSGGTLAYLQRTAACGFTLPHSLTFDHIETQLHQNTFQPLSPAAALTHLASVTLNPENARRWCQGQCVSDFIFAPAPASHNSSSIVQVTREDGLFLGIGNIAELPIQLQPKTVFTLPENL</sequence>
<dbReference type="Pfam" id="PF09157">
    <property type="entry name" value="TruB-C_2"/>
    <property type="match status" value="1"/>
</dbReference>
<comment type="similarity">
    <text evidence="2 5">Belongs to the pseudouridine synthase TruB family. Type 1 subfamily.</text>
</comment>
<dbReference type="GO" id="GO:0160148">
    <property type="term" value="F:tRNA pseudouridine(55) synthase activity"/>
    <property type="evidence" value="ECO:0007669"/>
    <property type="project" value="UniProtKB-EC"/>
</dbReference>
<evidence type="ECO:0000259" key="6">
    <source>
        <dbReference type="Pfam" id="PF01509"/>
    </source>
</evidence>
<dbReference type="Gene3D" id="3.30.2350.10">
    <property type="entry name" value="Pseudouridine synthase"/>
    <property type="match status" value="1"/>
</dbReference>
<comment type="catalytic activity">
    <reaction evidence="1 5">
        <text>uridine(55) in tRNA = pseudouridine(55) in tRNA</text>
        <dbReference type="Rhea" id="RHEA:42532"/>
        <dbReference type="Rhea" id="RHEA-COMP:10101"/>
        <dbReference type="Rhea" id="RHEA-COMP:10102"/>
        <dbReference type="ChEBI" id="CHEBI:65314"/>
        <dbReference type="ChEBI" id="CHEBI:65315"/>
        <dbReference type="EC" id="5.4.99.25"/>
    </reaction>
</comment>
<dbReference type="AlphaFoldDB" id="A0A7C3VNM6"/>
<comment type="caution">
    <text evidence="8">The sequence shown here is derived from an EMBL/GenBank/DDBJ whole genome shotgun (WGS) entry which is preliminary data.</text>
</comment>
<keyword evidence="4 5" id="KW-0413">Isomerase</keyword>
<dbReference type="EMBL" id="DSPX01000248">
    <property type="protein sequence ID" value="HGG03557.1"/>
    <property type="molecule type" value="Genomic_DNA"/>
</dbReference>
<organism evidence="8">
    <name type="scientific">Planktothricoides sp. SpSt-374</name>
    <dbReference type="NCBI Taxonomy" id="2282167"/>
    <lineage>
        <taxon>Bacteria</taxon>
        <taxon>Bacillati</taxon>
        <taxon>Cyanobacteriota</taxon>
        <taxon>Cyanophyceae</taxon>
        <taxon>Oscillatoriophycideae</taxon>
        <taxon>Oscillatoriales</taxon>
        <taxon>Oscillatoriaceae</taxon>
        <taxon>Planktothricoides</taxon>
    </lineage>
</organism>
<feature type="active site" description="Nucleophile" evidence="5">
    <location>
        <position position="44"/>
    </location>
</feature>
<dbReference type="PANTHER" id="PTHR13767:SF2">
    <property type="entry name" value="PSEUDOURIDYLATE SYNTHASE TRUB1"/>
    <property type="match status" value="1"/>
</dbReference>
<dbReference type="InterPro" id="IPR020103">
    <property type="entry name" value="PsdUridine_synth_cat_dom_sf"/>
</dbReference>
<gene>
    <name evidence="5 8" type="primary">truB</name>
    <name evidence="8" type="ORF">ENR15_23685</name>
</gene>